<keyword evidence="4 12" id="KW-0479">Metal-binding</keyword>
<feature type="binding site" evidence="12">
    <location>
        <position position="155"/>
    </location>
    <ligand>
        <name>GTP</name>
        <dbReference type="ChEBI" id="CHEBI:37565"/>
    </ligand>
</feature>
<comment type="cofactor">
    <cofactor evidence="12">
        <name>[4Fe-4S] cluster</name>
        <dbReference type="ChEBI" id="CHEBI:49883"/>
    </cofactor>
    <text evidence="12">Binds 2 [4Fe-4S] clusters. Binds 1 [4Fe-4S] cluster coordinated with 3 cysteines and an exchangeable S-adenosyl-L-methionine and 1 [4Fe-4S] cluster coordinated with 3 cysteines and the GTP-derived substrate.</text>
</comment>
<feature type="binding site" evidence="12">
    <location>
        <position position="64"/>
    </location>
    <ligand>
        <name>GTP</name>
        <dbReference type="ChEBI" id="CHEBI:37565"/>
    </ligand>
</feature>
<dbReference type="GO" id="GO:0006777">
    <property type="term" value="P:Mo-molybdopterin cofactor biosynthetic process"/>
    <property type="evidence" value="ECO:0007669"/>
    <property type="project" value="UniProtKB-UniRule"/>
</dbReference>
<dbReference type="RefSeq" id="WP_145301580.1">
    <property type="nucleotide sequence ID" value="NZ_SJPL01000001.1"/>
</dbReference>
<evidence type="ECO:0000256" key="10">
    <source>
        <dbReference type="ARBA" id="ARBA00023239"/>
    </source>
</evidence>
<keyword evidence="2 12" id="KW-0004">4Fe-4S</keyword>
<feature type="binding site" evidence="12">
    <location>
        <position position="256"/>
    </location>
    <ligand>
        <name>[4Fe-4S] cluster</name>
        <dbReference type="ChEBI" id="CHEBI:49883"/>
        <label>2</label>
        <note>4Fe-4S-substrate</note>
    </ligand>
</feature>
<dbReference type="Pfam" id="PF06463">
    <property type="entry name" value="Mob_synth_C"/>
    <property type="match status" value="1"/>
</dbReference>
<dbReference type="InterPro" id="IPR013785">
    <property type="entry name" value="Aldolase_TIM"/>
</dbReference>
<evidence type="ECO:0000313" key="15">
    <source>
        <dbReference type="Proteomes" id="UP000317238"/>
    </source>
</evidence>
<feature type="binding site" evidence="12">
    <location>
        <position position="119"/>
    </location>
    <ligand>
        <name>S-adenosyl-L-methionine</name>
        <dbReference type="ChEBI" id="CHEBI:59789"/>
    </ligand>
</feature>
<evidence type="ECO:0000256" key="5">
    <source>
        <dbReference type="ARBA" id="ARBA00022741"/>
    </source>
</evidence>
<keyword evidence="10 12" id="KW-0456">Lyase</keyword>
<dbReference type="PROSITE" id="PS01305">
    <property type="entry name" value="MOAA_NIFB_PQQE"/>
    <property type="match status" value="1"/>
</dbReference>
<dbReference type="GO" id="GO:0046872">
    <property type="term" value="F:metal ion binding"/>
    <property type="evidence" value="ECO:0007669"/>
    <property type="project" value="UniProtKB-KW"/>
</dbReference>
<feature type="binding site" evidence="12">
    <location>
        <position position="270"/>
    </location>
    <ligand>
        <name>[4Fe-4S] cluster</name>
        <dbReference type="ChEBI" id="CHEBI:49883"/>
        <label>2</label>
        <note>4Fe-4S-substrate</note>
    </ligand>
</feature>
<dbReference type="PROSITE" id="PS51918">
    <property type="entry name" value="RADICAL_SAM"/>
    <property type="match status" value="1"/>
</dbReference>
<dbReference type="InterPro" id="IPR007197">
    <property type="entry name" value="rSAM"/>
</dbReference>
<keyword evidence="8 12" id="KW-0342">GTP-binding</keyword>
<dbReference type="PANTHER" id="PTHR22960">
    <property type="entry name" value="MOLYBDOPTERIN COFACTOR SYNTHESIS PROTEIN A"/>
    <property type="match status" value="1"/>
</dbReference>
<feature type="binding site" evidence="12">
    <location>
        <position position="25"/>
    </location>
    <ligand>
        <name>[4Fe-4S] cluster</name>
        <dbReference type="ChEBI" id="CHEBI:49883"/>
        <label>1</label>
        <note>4Fe-4S-S-AdoMet</note>
    </ligand>
</feature>
<dbReference type="SFLD" id="SFLDG01386">
    <property type="entry name" value="main_SPASM_domain-containing"/>
    <property type="match status" value="1"/>
</dbReference>
<evidence type="ECO:0000256" key="4">
    <source>
        <dbReference type="ARBA" id="ARBA00022723"/>
    </source>
</evidence>
<feature type="binding site" evidence="12">
    <location>
        <position position="27"/>
    </location>
    <ligand>
        <name>S-adenosyl-L-methionine</name>
        <dbReference type="ChEBI" id="CHEBI:59789"/>
    </ligand>
</feature>
<evidence type="ECO:0000256" key="1">
    <source>
        <dbReference type="ARBA" id="ARBA00012167"/>
    </source>
</evidence>
<evidence type="ECO:0000256" key="7">
    <source>
        <dbReference type="ARBA" id="ARBA00023014"/>
    </source>
</evidence>
<evidence type="ECO:0000256" key="8">
    <source>
        <dbReference type="ARBA" id="ARBA00023134"/>
    </source>
</evidence>
<feature type="binding site" evidence="12">
    <location>
        <position position="189"/>
    </location>
    <ligand>
        <name>S-adenosyl-L-methionine</name>
        <dbReference type="ChEBI" id="CHEBI:59789"/>
    </ligand>
</feature>
<dbReference type="InterPro" id="IPR058240">
    <property type="entry name" value="rSAM_sf"/>
</dbReference>
<keyword evidence="3 12" id="KW-0949">S-adenosyl-L-methionine</keyword>
<dbReference type="InterPro" id="IPR013483">
    <property type="entry name" value="MoaA"/>
</dbReference>
<dbReference type="SFLD" id="SFLDS00029">
    <property type="entry name" value="Radical_SAM"/>
    <property type="match status" value="1"/>
</dbReference>
<evidence type="ECO:0000256" key="3">
    <source>
        <dbReference type="ARBA" id="ARBA00022691"/>
    </source>
</evidence>
<evidence type="ECO:0000256" key="12">
    <source>
        <dbReference type="HAMAP-Rule" id="MF_01225"/>
    </source>
</evidence>
<comment type="similarity">
    <text evidence="12">Belongs to the radical SAM superfamily. MoaA family.</text>
</comment>
<evidence type="ECO:0000256" key="6">
    <source>
        <dbReference type="ARBA" id="ARBA00023004"/>
    </source>
</evidence>
<keyword evidence="6 12" id="KW-0408">Iron</keyword>
<proteinExistence type="inferred from homology"/>
<dbReference type="CDD" id="cd21117">
    <property type="entry name" value="Twitch_MoaA"/>
    <property type="match status" value="1"/>
</dbReference>
<keyword evidence="7 12" id="KW-0411">Iron-sulfur</keyword>
<feature type="binding site" evidence="12">
    <location>
        <position position="68"/>
    </location>
    <ligand>
        <name>S-adenosyl-L-methionine</name>
        <dbReference type="ChEBI" id="CHEBI:59789"/>
    </ligand>
</feature>
<dbReference type="EMBL" id="SJPL01000001">
    <property type="protein sequence ID" value="TWT70369.1"/>
    <property type="molecule type" value="Genomic_DNA"/>
</dbReference>
<dbReference type="SFLD" id="SFLDG01067">
    <property type="entry name" value="SPASM/twitch_domain_containing"/>
    <property type="match status" value="1"/>
</dbReference>
<feature type="binding site" evidence="12">
    <location>
        <position position="28"/>
    </location>
    <ligand>
        <name>[4Fe-4S] cluster</name>
        <dbReference type="ChEBI" id="CHEBI:49883"/>
        <label>1</label>
        <note>4Fe-4S-S-AdoMet</note>
    </ligand>
</feature>
<evidence type="ECO:0000256" key="9">
    <source>
        <dbReference type="ARBA" id="ARBA00023150"/>
    </source>
</evidence>
<comment type="catalytic activity">
    <reaction evidence="11 12">
        <text>GTP + AH2 + S-adenosyl-L-methionine = (8S)-3',8-cyclo-7,8-dihydroguanosine 5'-triphosphate + 5'-deoxyadenosine + L-methionine + A + H(+)</text>
        <dbReference type="Rhea" id="RHEA:49576"/>
        <dbReference type="ChEBI" id="CHEBI:13193"/>
        <dbReference type="ChEBI" id="CHEBI:15378"/>
        <dbReference type="ChEBI" id="CHEBI:17319"/>
        <dbReference type="ChEBI" id="CHEBI:17499"/>
        <dbReference type="ChEBI" id="CHEBI:37565"/>
        <dbReference type="ChEBI" id="CHEBI:57844"/>
        <dbReference type="ChEBI" id="CHEBI:59789"/>
        <dbReference type="ChEBI" id="CHEBI:131766"/>
        <dbReference type="EC" id="4.1.99.22"/>
    </reaction>
</comment>
<protein>
    <recommendedName>
        <fullName evidence="1 12">GTP 3',8-cyclase</fullName>
        <ecNumber evidence="1 12">4.1.99.22</ecNumber>
    </recommendedName>
    <alternativeName>
        <fullName evidence="12">Molybdenum cofactor biosynthesis protein A</fullName>
    </alternativeName>
</protein>
<dbReference type="OrthoDB" id="9763993at2"/>
<keyword evidence="9 12" id="KW-0501">Molybdenum cofactor biosynthesis</keyword>
<organism evidence="14 15">
    <name type="scientific">Crateriforma conspicua</name>
    <dbReference type="NCBI Taxonomy" id="2527996"/>
    <lineage>
        <taxon>Bacteria</taxon>
        <taxon>Pseudomonadati</taxon>
        <taxon>Planctomycetota</taxon>
        <taxon>Planctomycetia</taxon>
        <taxon>Planctomycetales</taxon>
        <taxon>Planctomycetaceae</taxon>
        <taxon>Crateriforma</taxon>
    </lineage>
</organism>
<dbReference type="InterPro" id="IPR010505">
    <property type="entry name" value="MoaA_twitch"/>
</dbReference>
<feature type="domain" description="Radical SAM core" evidence="13">
    <location>
        <begin position="5"/>
        <end position="219"/>
    </location>
</feature>
<dbReference type="Pfam" id="PF04055">
    <property type="entry name" value="Radical_SAM"/>
    <property type="match status" value="1"/>
</dbReference>
<feature type="binding site" evidence="12">
    <location>
        <position position="21"/>
    </location>
    <ligand>
        <name>[4Fe-4S] cluster</name>
        <dbReference type="ChEBI" id="CHEBI:49883"/>
        <label>1</label>
        <note>4Fe-4S-S-AdoMet</note>
    </ligand>
</feature>
<evidence type="ECO:0000256" key="2">
    <source>
        <dbReference type="ARBA" id="ARBA00022485"/>
    </source>
</evidence>
<gene>
    <name evidence="14" type="primary">moaA_2</name>
    <name evidence="12" type="synonym">moaA</name>
    <name evidence="14" type="ORF">Pan14r_26750</name>
</gene>
<feature type="binding site" evidence="12">
    <location>
        <begin position="258"/>
        <end position="260"/>
    </location>
    <ligand>
        <name>GTP</name>
        <dbReference type="ChEBI" id="CHEBI:37565"/>
    </ligand>
</feature>
<dbReference type="InterPro" id="IPR000385">
    <property type="entry name" value="MoaA_NifB_PqqE_Fe-S-bd_CS"/>
</dbReference>
<dbReference type="SUPFAM" id="SSF102114">
    <property type="entry name" value="Radical SAM enzymes"/>
    <property type="match status" value="1"/>
</dbReference>
<evidence type="ECO:0000259" key="13">
    <source>
        <dbReference type="PROSITE" id="PS51918"/>
    </source>
</evidence>
<feature type="binding site" evidence="12">
    <location>
        <position position="14"/>
    </location>
    <ligand>
        <name>GTP</name>
        <dbReference type="ChEBI" id="CHEBI:37565"/>
    </ligand>
</feature>
<sequence length="326" mass="35629">MLVDGFGRRHTSLRISVTDRCNLRCTYCMPAVTPKYQAKSLLLTYEEIIRFTRVAVDLGVDDVRVTGGEPLVRADLDHLIAMLAQVLDPSRISLTTNGVLLLQQLPRLTEAGLRSVNVSLDALDESSFEHSTRRRGLSMVLDSIHAAVDAGMKVKVNAIAKRDFTESQLAAFGHFANRTKLPVRFIEYMPLDADGNWDPANVLSGSEILRRLSEHFGPLRPLPRREGAPAVDYKIESGGGTIGIVASVTEPFCQACNRIRLTADGKIRNCLFGDDSGDVRSLLRSGANDQAIADLLKSAVAAKKRGHGSDDLVFVRPSRPMYSIGG</sequence>
<dbReference type="SFLD" id="SFLDG01383">
    <property type="entry name" value="cyclic_pyranopterin_phosphate"/>
    <property type="match status" value="1"/>
</dbReference>
<comment type="function">
    <text evidence="12">Catalyzes the cyclization of GTP to (8S)-3',8-cyclo-7,8-dihydroguanosine 5'-triphosphate.</text>
</comment>
<comment type="caution">
    <text evidence="14">The sequence shown here is derived from an EMBL/GenBank/DDBJ whole genome shotgun (WGS) entry which is preliminary data.</text>
</comment>
<reference evidence="14 15" key="1">
    <citation type="submission" date="2019-02" db="EMBL/GenBank/DDBJ databases">
        <title>Deep-cultivation of Planctomycetes and their phenomic and genomic characterization uncovers novel biology.</title>
        <authorList>
            <person name="Wiegand S."/>
            <person name="Jogler M."/>
            <person name="Boedeker C."/>
            <person name="Pinto D."/>
            <person name="Vollmers J."/>
            <person name="Rivas-Marin E."/>
            <person name="Kohn T."/>
            <person name="Peeters S.H."/>
            <person name="Heuer A."/>
            <person name="Rast P."/>
            <person name="Oberbeckmann S."/>
            <person name="Bunk B."/>
            <person name="Jeske O."/>
            <person name="Meyerdierks A."/>
            <person name="Storesund J.E."/>
            <person name="Kallscheuer N."/>
            <person name="Luecker S."/>
            <person name="Lage O.M."/>
            <person name="Pohl T."/>
            <person name="Merkel B.J."/>
            <person name="Hornburger P."/>
            <person name="Mueller R.-W."/>
            <person name="Bruemmer F."/>
            <person name="Labrenz M."/>
            <person name="Spormann A.M."/>
            <person name="Op Den Camp H."/>
            <person name="Overmann J."/>
            <person name="Amann R."/>
            <person name="Jetten M.S.M."/>
            <person name="Mascher T."/>
            <person name="Medema M.H."/>
            <person name="Devos D.P."/>
            <person name="Kaster A.-K."/>
            <person name="Ovreas L."/>
            <person name="Rohde M."/>
            <person name="Galperin M.Y."/>
            <person name="Jogler C."/>
        </authorList>
    </citation>
    <scope>NUCLEOTIDE SEQUENCE [LARGE SCALE GENOMIC DNA]</scope>
    <source>
        <strain evidence="14 15">Pan14r</strain>
    </source>
</reference>
<feature type="binding site" evidence="12">
    <location>
        <position position="253"/>
    </location>
    <ligand>
        <name>[4Fe-4S] cluster</name>
        <dbReference type="ChEBI" id="CHEBI:49883"/>
        <label>2</label>
        <note>4Fe-4S-substrate</note>
    </ligand>
</feature>
<dbReference type="AlphaFoldDB" id="A0A5C5Y615"/>
<dbReference type="PANTHER" id="PTHR22960:SF0">
    <property type="entry name" value="MOLYBDENUM COFACTOR BIOSYNTHESIS PROTEIN 1"/>
    <property type="match status" value="1"/>
</dbReference>
<feature type="binding site" evidence="12">
    <location>
        <position position="95"/>
    </location>
    <ligand>
        <name>GTP</name>
        <dbReference type="ChEBI" id="CHEBI:37565"/>
    </ligand>
</feature>
<evidence type="ECO:0000313" key="14">
    <source>
        <dbReference type="EMBL" id="TWT70369.1"/>
    </source>
</evidence>
<dbReference type="GO" id="GO:0061799">
    <property type="term" value="F:cyclic pyranopterin monophosphate synthase activity"/>
    <property type="evidence" value="ECO:0007669"/>
    <property type="project" value="TreeGrafter"/>
</dbReference>
<dbReference type="GO" id="GO:0061798">
    <property type="term" value="F:GTP 3',8'-cyclase activity"/>
    <property type="evidence" value="ECO:0007669"/>
    <property type="project" value="UniProtKB-UniRule"/>
</dbReference>
<keyword evidence="15" id="KW-1185">Reference proteome</keyword>
<dbReference type="InterPro" id="IPR050105">
    <property type="entry name" value="MoCo_biosynth_MoaA/MoaC"/>
</dbReference>
<keyword evidence="5 12" id="KW-0547">Nucleotide-binding</keyword>
<dbReference type="InterPro" id="IPR040064">
    <property type="entry name" value="MoaA-like"/>
</dbReference>
<dbReference type="NCBIfam" id="TIGR02666">
    <property type="entry name" value="moaA"/>
    <property type="match status" value="1"/>
</dbReference>
<dbReference type="UniPathway" id="UPA00344"/>
<dbReference type="GO" id="GO:0005525">
    <property type="term" value="F:GTP binding"/>
    <property type="evidence" value="ECO:0007669"/>
    <property type="project" value="UniProtKB-UniRule"/>
</dbReference>
<dbReference type="EC" id="4.1.99.22" evidence="1 12"/>
<dbReference type="GO" id="GO:0051539">
    <property type="term" value="F:4 iron, 4 sulfur cluster binding"/>
    <property type="evidence" value="ECO:0007669"/>
    <property type="project" value="UniProtKB-UniRule"/>
</dbReference>
<accession>A0A5C5Y615</accession>
<dbReference type="GO" id="GO:1904047">
    <property type="term" value="F:S-adenosyl-L-methionine binding"/>
    <property type="evidence" value="ECO:0007669"/>
    <property type="project" value="UniProtKB-UniRule"/>
</dbReference>
<dbReference type="SMART" id="SM00729">
    <property type="entry name" value="Elp3"/>
    <property type="match status" value="1"/>
</dbReference>
<dbReference type="Gene3D" id="3.20.20.70">
    <property type="entry name" value="Aldolase class I"/>
    <property type="match status" value="1"/>
</dbReference>
<dbReference type="Proteomes" id="UP000317238">
    <property type="component" value="Unassembled WGS sequence"/>
</dbReference>
<dbReference type="CDD" id="cd01335">
    <property type="entry name" value="Radical_SAM"/>
    <property type="match status" value="1"/>
</dbReference>
<dbReference type="InterPro" id="IPR006638">
    <property type="entry name" value="Elp3/MiaA/NifB-like_rSAM"/>
</dbReference>
<dbReference type="HAMAP" id="MF_01225_B">
    <property type="entry name" value="MoaA_B"/>
    <property type="match status" value="1"/>
</dbReference>
<evidence type="ECO:0000256" key="11">
    <source>
        <dbReference type="ARBA" id="ARBA00048697"/>
    </source>
</evidence>
<name>A0A5C5Y615_9PLAN</name>
<comment type="pathway">
    <text evidence="12">Cofactor biosynthesis; molybdopterin biosynthesis.</text>
</comment>
<comment type="subunit">
    <text evidence="12">Monomer and homodimer.</text>
</comment>